<gene>
    <name evidence="1" type="ORF">LCGC14_2684080</name>
</gene>
<dbReference type="AlphaFoldDB" id="A0A0F8ZKF3"/>
<feature type="non-terminal residue" evidence="1">
    <location>
        <position position="64"/>
    </location>
</feature>
<sequence length="64" mass="7684">MGEMTDQYNKRLMKKLRQALWFIEKEDVSDERVWEIMKGTFAEARARVEIIKEDMAECFNPVLD</sequence>
<evidence type="ECO:0000313" key="1">
    <source>
        <dbReference type="EMBL" id="KKK94318.1"/>
    </source>
</evidence>
<dbReference type="EMBL" id="LAZR01047396">
    <property type="protein sequence ID" value="KKK94318.1"/>
    <property type="molecule type" value="Genomic_DNA"/>
</dbReference>
<reference evidence="1" key="1">
    <citation type="journal article" date="2015" name="Nature">
        <title>Complex archaea that bridge the gap between prokaryotes and eukaryotes.</title>
        <authorList>
            <person name="Spang A."/>
            <person name="Saw J.H."/>
            <person name="Jorgensen S.L."/>
            <person name="Zaremba-Niedzwiedzka K."/>
            <person name="Martijn J."/>
            <person name="Lind A.E."/>
            <person name="van Eijk R."/>
            <person name="Schleper C."/>
            <person name="Guy L."/>
            <person name="Ettema T.J."/>
        </authorList>
    </citation>
    <scope>NUCLEOTIDE SEQUENCE</scope>
</reference>
<comment type="caution">
    <text evidence="1">The sequence shown here is derived from an EMBL/GenBank/DDBJ whole genome shotgun (WGS) entry which is preliminary data.</text>
</comment>
<protein>
    <submittedName>
        <fullName evidence="1">Uncharacterized protein</fullName>
    </submittedName>
</protein>
<organism evidence="1">
    <name type="scientific">marine sediment metagenome</name>
    <dbReference type="NCBI Taxonomy" id="412755"/>
    <lineage>
        <taxon>unclassified sequences</taxon>
        <taxon>metagenomes</taxon>
        <taxon>ecological metagenomes</taxon>
    </lineage>
</organism>
<accession>A0A0F8ZKF3</accession>
<name>A0A0F8ZKF3_9ZZZZ</name>
<proteinExistence type="predicted"/>